<dbReference type="PROSITE" id="PS50893">
    <property type="entry name" value="ABC_TRANSPORTER_2"/>
    <property type="match status" value="1"/>
</dbReference>
<evidence type="ECO:0000256" key="1">
    <source>
        <dbReference type="ARBA" id="ARBA00022448"/>
    </source>
</evidence>
<dbReference type="InterPro" id="IPR050093">
    <property type="entry name" value="ABC_SmlMolc_Importer"/>
</dbReference>
<sequence>MSEQENFLQLSHLYKFFDHVKAVNDISININQGELVSFIGPSGCGKTTLLRIVGGFHQQDQGAITLDQQKIDHLPPEDRPTGMVFQNYALFPHMSVYKNVEYGLKIEKVNKQEREQRIKEALSQVQLEGYEDRKPSELSGGQQQRVAIARCLVLKPKVLLLDEPLSNLDANLRMIMREEIRRLKEELNLTIIFVTHDQEEALSISDRVIVLNNGTVQQLDRPDKIYNTPSNEFVANFVGHANILNGELTEIDGNLSFHTDSFSFKVEPQTEIPTEKVKAVIRPERIKIDSEGELTGTITRIVYNGNFTRYFVDIHGADIMVDDFNAHGLDEYNRHDRIHLSFPKNPHFIVEGDEA</sequence>
<comment type="catalytic activity">
    <reaction evidence="4">
        <text>a quaternary ammonium(out) + ATP + H2O = a quaternary ammonium(in) + ADP + phosphate + H(+)</text>
        <dbReference type="Rhea" id="RHEA:11036"/>
        <dbReference type="ChEBI" id="CHEBI:15377"/>
        <dbReference type="ChEBI" id="CHEBI:15378"/>
        <dbReference type="ChEBI" id="CHEBI:30616"/>
        <dbReference type="ChEBI" id="CHEBI:35267"/>
        <dbReference type="ChEBI" id="CHEBI:43474"/>
        <dbReference type="ChEBI" id="CHEBI:456216"/>
        <dbReference type="EC" id="7.6.2.9"/>
    </reaction>
</comment>
<dbReference type="InterPro" id="IPR027417">
    <property type="entry name" value="P-loop_NTPase"/>
</dbReference>
<dbReference type="Proteomes" id="UP000012283">
    <property type="component" value="Unassembled WGS sequence"/>
</dbReference>
<evidence type="ECO:0000256" key="6">
    <source>
        <dbReference type="ARBA" id="ARBA00066388"/>
    </source>
</evidence>
<proteinExistence type="predicted"/>
<dbReference type="Gene3D" id="2.40.50.100">
    <property type="match status" value="1"/>
</dbReference>
<evidence type="ECO:0000259" key="8">
    <source>
        <dbReference type="PROSITE" id="PS50893"/>
    </source>
</evidence>
<dbReference type="SMART" id="SM00382">
    <property type="entry name" value="AAA"/>
    <property type="match status" value="1"/>
</dbReference>
<dbReference type="InterPro" id="IPR008995">
    <property type="entry name" value="Mo/tungstate-bd_C_term_dom"/>
</dbReference>
<comment type="subunit">
    <text evidence="5">The complex is composed of two ATP-binding proteins (OpuCA), two transmembrane proteins (OpuCB and OpuCD) and a solute-binding protein (OpuCC).</text>
</comment>
<evidence type="ECO:0000313" key="9">
    <source>
        <dbReference type="EMBL" id="ENH98074.1"/>
    </source>
</evidence>
<dbReference type="RefSeq" id="WP_003463913.1">
    <property type="nucleotide sequence ID" value="NZ_APML01000007.1"/>
</dbReference>
<keyword evidence="10" id="KW-1185">Reference proteome</keyword>
<dbReference type="SUPFAM" id="SSF52540">
    <property type="entry name" value="P-loop containing nucleoside triphosphate hydrolases"/>
    <property type="match status" value="1"/>
</dbReference>
<keyword evidence="3" id="KW-0067">ATP-binding</keyword>
<dbReference type="EMBL" id="APML01000007">
    <property type="protein sequence ID" value="ENH98074.1"/>
    <property type="molecule type" value="Genomic_DNA"/>
</dbReference>
<dbReference type="Pfam" id="PF08402">
    <property type="entry name" value="TOBE_2"/>
    <property type="match status" value="1"/>
</dbReference>
<comment type="caution">
    <text evidence="9">The sequence shown here is derived from an EMBL/GenBank/DDBJ whole genome shotgun (WGS) entry which is preliminary data.</text>
</comment>
<dbReference type="PANTHER" id="PTHR42781">
    <property type="entry name" value="SPERMIDINE/PUTRESCINE IMPORT ATP-BINDING PROTEIN POTA"/>
    <property type="match status" value="1"/>
</dbReference>
<dbReference type="OrthoDB" id="9790614at2"/>
<dbReference type="eggNOG" id="COG3842">
    <property type="taxonomic scope" value="Bacteria"/>
</dbReference>
<dbReference type="GO" id="GO:0015418">
    <property type="term" value="F:ABC-type quaternary ammonium compound transporting activity"/>
    <property type="evidence" value="ECO:0007669"/>
    <property type="project" value="UniProtKB-EC"/>
</dbReference>
<dbReference type="PROSITE" id="PS00211">
    <property type="entry name" value="ABC_TRANSPORTER_1"/>
    <property type="match status" value="1"/>
</dbReference>
<dbReference type="InterPro" id="IPR003593">
    <property type="entry name" value="AAA+_ATPase"/>
</dbReference>
<evidence type="ECO:0000256" key="2">
    <source>
        <dbReference type="ARBA" id="ARBA00022741"/>
    </source>
</evidence>
<evidence type="ECO:0000256" key="4">
    <source>
        <dbReference type="ARBA" id="ARBA00052482"/>
    </source>
</evidence>
<evidence type="ECO:0000256" key="7">
    <source>
        <dbReference type="ARBA" id="ARBA00070305"/>
    </source>
</evidence>
<reference evidence="9 10" key="1">
    <citation type="submission" date="2013-03" db="EMBL/GenBank/DDBJ databases">
        <title>Draft genome sequence of Gracibacillus halophilus YIM-C55.5, a moderately halophilic and thermophilic organism from the Xiaochaidamu salt lake.</title>
        <authorList>
            <person name="Sugumar T."/>
            <person name="Polireddy D.R."/>
            <person name="Antony A."/>
            <person name="Madhava Y.R."/>
            <person name="Sivakumar N."/>
        </authorList>
    </citation>
    <scope>NUCLEOTIDE SEQUENCE [LARGE SCALE GENOMIC DNA]</scope>
    <source>
        <strain evidence="9 10">YIM-C55.5</strain>
    </source>
</reference>
<dbReference type="Gene3D" id="3.40.50.300">
    <property type="entry name" value="P-loop containing nucleotide triphosphate hydrolases"/>
    <property type="match status" value="1"/>
</dbReference>
<dbReference type="AlphaFoldDB" id="N4WFQ5"/>
<dbReference type="SUPFAM" id="SSF50331">
    <property type="entry name" value="MOP-like"/>
    <property type="match status" value="1"/>
</dbReference>
<evidence type="ECO:0000256" key="3">
    <source>
        <dbReference type="ARBA" id="ARBA00022840"/>
    </source>
</evidence>
<dbReference type="InterPro" id="IPR013611">
    <property type="entry name" value="Transp-assoc_OB_typ2"/>
</dbReference>
<dbReference type="EC" id="7.6.2.9" evidence="6"/>
<gene>
    <name evidence="9" type="ORF">J416_02484</name>
</gene>
<feature type="domain" description="ABC transporter" evidence="8">
    <location>
        <begin position="8"/>
        <end position="238"/>
    </location>
</feature>
<dbReference type="GO" id="GO:0043190">
    <property type="term" value="C:ATP-binding cassette (ABC) transporter complex"/>
    <property type="evidence" value="ECO:0007669"/>
    <property type="project" value="InterPro"/>
</dbReference>
<accession>N4WFQ5</accession>
<evidence type="ECO:0000256" key="5">
    <source>
        <dbReference type="ARBA" id="ARBA00063934"/>
    </source>
</evidence>
<name>N4WFQ5_9BACI</name>
<evidence type="ECO:0000313" key="10">
    <source>
        <dbReference type="Proteomes" id="UP000012283"/>
    </source>
</evidence>
<dbReference type="FunFam" id="3.40.50.300:FF:000425">
    <property type="entry name" value="Probable ABC transporter, ATP-binding subunit"/>
    <property type="match status" value="1"/>
</dbReference>
<dbReference type="GO" id="GO:0005524">
    <property type="term" value="F:ATP binding"/>
    <property type="evidence" value="ECO:0007669"/>
    <property type="project" value="UniProtKB-KW"/>
</dbReference>
<protein>
    <recommendedName>
        <fullName evidence="7">Carnitine transport ATP-binding protein OpuCA</fullName>
        <ecNumber evidence="6">7.6.2.9</ecNumber>
    </recommendedName>
</protein>
<keyword evidence="1" id="KW-0813">Transport</keyword>
<organism evidence="9 10">
    <name type="scientific">Gracilibacillus halophilus YIM-C55.5</name>
    <dbReference type="NCBI Taxonomy" id="1308866"/>
    <lineage>
        <taxon>Bacteria</taxon>
        <taxon>Bacillati</taxon>
        <taxon>Bacillota</taxon>
        <taxon>Bacilli</taxon>
        <taxon>Bacillales</taxon>
        <taxon>Bacillaceae</taxon>
        <taxon>Gracilibacillus</taxon>
    </lineage>
</organism>
<dbReference type="InterPro" id="IPR017871">
    <property type="entry name" value="ABC_transporter-like_CS"/>
</dbReference>
<dbReference type="InterPro" id="IPR003439">
    <property type="entry name" value="ABC_transporter-like_ATP-bd"/>
</dbReference>
<dbReference type="STRING" id="1308866.J416_02484"/>
<dbReference type="GO" id="GO:0016887">
    <property type="term" value="F:ATP hydrolysis activity"/>
    <property type="evidence" value="ECO:0007669"/>
    <property type="project" value="InterPro"/>
</dbReference>
<keyword evidence="2" id="KW-0547">Nucleotide-binding</keyword>
<dbReference type="PATRIC" id="fig|1308866.3.peg.501"/>
<dbReference type="Pfam" id="PF00005">
    <property type="entry name" value="ABC_tran"/>
    <property type="match status" value="1"/>
</dbReference>
<dbReference type="PANTHER" id="PTHR42781:SF4">
    <property type="entry name" value="SPERMIDINE_PUTRESCINE IMPORT ATP-BINDING PROTEIN POTA"/>
    <property type="match status" value="1"/>
</dbReference>